<evidence type="ECO:0000256" key="4">
    <source>
        <dbReference type="ARBA" id="ARBA00023263"/>
    </source>
</evidence>
<feature type="chain" id="PRO_5045677250" evidence="5">
    <location>
        <begin position="30"/>
        <end position="337"/>
    </location>
</feature>
<evidence type="ECO:0000256" key="5">
    <source>
        <dbReference type="SAM" id="SignalP"/>
    </source>
</evidence>
<keyword evidence="3 5" id="KW-0732">Signal</keyword>
<dbReference type="InterPro" id="IPR008966">
    <property type="entry name" value="Adhesion_dom_sf"/>
</dbReference>
<keyword evidence="8" id="KW-1185">Reference proteome</keyword>
<protein>
    <submittedName>
        <fullName evidence="7">Fimbrial protein</fullName>
    </submittedName>
</protein>
<comment type="similarity">
    <text evidence="2">Belongs to the fimbrial protein family.</text>
</comment>
<accession>A0ABS2K4P6</accession>
<evidence type="ECO:0000313" key="8">
    <source>
        <dbReference type="Proteomes" id="UP001430149"/>
    </source>
</evidence>
<dbReference type="Pfam" id="PF00419">
    <property type="entry name" value="Fimbrial"/>
    <property type="match status" value="1"/>
</dbReference>
<reference evidence="7" key="1">
    <citation type="submission" date="2020-10" db="EMBL/GenBank/DDBJ databases">
        <title>Phylogeny of dyella-like bacteria.</title>
        <authorList>
            <person name="Fu J."/>
        </authorList>
    </citation>
    <scope>NUCLEOTIDE SEQUENCE</scope>
    <source>
        <strain evidence="7">DHOC52</strain>
    </source>
</reference>
<proteinExistence type="inferred from homology"/>
<name>A0ABS2K4P6_9GAMM</name>
<dbReference type="Proteomes" id="UP001430149">
    <property type="component" value="Unassembled WGS sequence"/>
</dbReference>
<dbReference type="InterPro" id="IPR000259">
    <property type="entry name" value="Adhesion_dom_fimbrial"/>
</dbReference>
<comment type="caution">
    <text evidence="7">The sequence shown here is derived from an EMBL/GenBank/DDBJ whole genome shotgun (WGS) entry which is preliminary data.</text>
</comment>
<comment type="subcellular location">
    <subcellularLocation>
        <location evidence="1">Fimbrium</location>
    </subcellularLocation>
</comment>
<dbReference type="PANTHER" id="PTHR33420">
    <property type="entry name" value="FIMBRIAL SUBUNIT ELFA-RELATED"/>
    <property type="match status" value="1"/>
</dbReference>
<dbReference type="PANTHER" id="PTHR33420:SF3">
    <property type="entry name" value="FIMBRIAL SUBUNIT ELFA"/>
    <property type="match status" value="1"/>
</dbReference>
<feature type="signal peptide" evidence="5">
    <location>
        <begin position="1"/>
        <end position="29"/>
    </location>
</feature>
<dbReference type="RefSeq" id="WP_204682308.1">
    <property type="nucleotide sequence ID" value="NZ_BSNR01000002.1"/>
</dbReference>
<evidence type="ECO:0000313" key="7">
    <source>
        <dbReference type="EMBL" id="MBM7126035.1"/>
    </source>
</evidence>
<dbReference type="SUPFAM" id="SSF49401">
    <property type="entry name" value="Bacterial adhesins"/>
    <property type="match status" value="1"/>
</dbReference>
<evidence type="ECO:0000259" key="6">
    <source>
        <dbReference type="Pfam" id="PF00419"/>
    </source>
</evidence>
<gene>
    <name evidence="7" type="ORF">ISP19_11715</name>
</gene>
<evidence type="ECO:0000256" key="2">
    <source>
        <dbReference type="ARBA" id="ARBA00006671"/>
    </source>
</evidence>
<dbReference type="InterPro" id="IPR036937">
    <property type="entry name" value="Adhesion_dom_fimbrial_sf"/>
</dbReference>
<keyword evidence="4" id="KW-0281">Fimbrium</keyword>
<sequence>MKKIVRTYAKVLPFGLIALAVLKSGSAQAACSLGNNVQNYILQQVSDVYVDSGLAPGASLGRKGQYTFPTPWKLNCTGTSPIYLKTNIAQGAQTSGDVYELTVGGQRSGVGIRLAMSINGGDFLPMPITRQLSLSTGSPAYTESDTIEAELVRTASPVVYGAVDQGLGVGASNFYNGTGEVGGPGQYQTVHTGSMKLVRPACAMDVGSLNQTVNLGSYSTKDLQDPASTTPWIPFKLTMAQCSDPDVLVDITFGSAEDKDQHNPNLFSLRTGGPAGLGIALSTDDGSNASMLPGVIGTFPGKLTGDSYHFRARLERTPVALTAGQFDRPVTVLVNYR</sequence>
<dbReference type="EMBL" id="JADIKE010000036">
    <property type="protein sequence ID" value="MBM7126035.1"/>
    <property type="molecule type" value="Genomic_DNA"/>
</dbReference>
<dbReference type="Gene3D" id="2.60.40.3310">
    <property type="match status" value="1"/>
</dbReference>
<evidence type="ECO:0000256" key="1">
    <source>
        <dbReference type="ARBA" id="ARBA00004561"/>
    </source>
</evidence>
<organism evidence="7 8">
    <name type="scientific">Dyella flava</name>
    <dbReference type="NCBI Taxonomy" id="1920170"/>
    <lineage>
        <taxon>Bacteria</taxon>
        <taxon>Pseudomonadati</taxon>
        <taxon>Pseudomonadota</taxon>
        <taxon>Gammaproteobacteria</taxon>
        <taxon>Lysobacterales</taxon>
        <taxon>Rhodanobacteraceae</taxon>
        <taxon>Dyella</taxon>
    </lineage>
</organism>
<dbReference type="Gene3D" id="2.60.40.1090">
    <property type="entry name" value="Fimbrial-type adhesion domain"/>
    <property type="match status" value="1"/>
</dbReference>
<evidence type="ECO:0000256" key="3">
    <source>
        <dbReference type="ARBA" id="ARBA00022729"/>
    </source>
</evidence>
<feature type="domain" description="Fimbrial-type adhesion" evidence="6">
    <location>
        <begin position="195"/>
        <end position="336"/>
    </location>
</feature>
<dbReference type="InterPro" id="IPR050263">
    <property type="entry name" value="Bact_Fimbrial_Adh_Pro"/>
</dbReference>